<dbReference type="AlphaFoldDB" id="A0A1Q3EMN5"/>
<sequence length="668" mass="73349">MIRPGPLPLPDLLKESCDHNPSSFALRTRSPPIFEHKYFSLEGLQNQMPYLNLFGYTVAVRDSSLAPGQIKTLVTFGDSYTDTTAMADGGATWPTYAAGYANVSLFSFAKAGATCSNNLTFRPFPPVFESQLPTYFAELSNGTLPDLPPDETLYTLWIGTNDVGANALLTGHGAPGVSLVDTVSCAVNWVKTMYASGARNFLFQNMVPLQNTVLYSSNSYLNHYWTQTRNTTEWNVFMSEITRTGNKLQELMLEALVPSLKDAHLGLFDSYSLFEDMIASPATYLNGTAALNITGCAHSCVYQLNESTADTGICTIANGTDRDSFLWYDELHPSEQTERNIAREIAEVIEGKQNQWTRCLFGYTVAVSGSRLAPGQIKTLVAFGDSYTDTTAMADGGATWPTYAAGYANVSLFSFAKAGATCSNNLTSVPFPPVFESQLPTYFAELSNGTLPDLPPDETLYTLWIGTNDVGSSALLTGHGAPGVSLVDTVSCAVNWVKTMYVSGARNFLFQNMAPLQNTVLYSANSYPNFYWTEERNTTEWNVFMSEMTRAGNKLQELMLEALVPSLKDAHLGLFDSYSLFEDMIANPATYLNGTAALNITGCAHSCVYQLNESTADTGICTIANGTDRDSFLWYDELHPSEQTERNIAREIAEVIEGKQNQWTRWLA</sequence>
<dbReference type="Pfam" id="PF00657">
    <property type="entry name" value="Lipase_GDSL"/>
    <property type="match status" value="2"/>
</dbReference>
<dbReference type="Gene3D" id="3.40.50.1110">
    <property type="entry name" value="SGNH hydrolase"/>
    <property type="match status" value="2"/>
</dbReference>
<dbReference type="SUPFAM" id="SSF52266">
    <property type="entry name" value="SGNH hydrolase"/>
    <property type="match status" value="2"/>
</dbReference>
<dbReference type="InterPro" id="IPR051058">
    <property type="entry name" value="GDSL_Est/Lipase"/>
</dbReference>
<keyword evidence="3" id="KW-1185">Reference proteome</keyword>
<dbReference type="PANTHER" id="PTHR45648">
    <property type="entry name" value="GDSL LIPASE/ACYLHYDROLASE FAMILY PROTEIN (AFU_ORTHOLOGUE AFUA_4G14700)"/>
    <property type="match status" value="1"/>
</dbReference>
<evidence type="ECO:0000313" key="3">
    <source>
        <dbReference type="Proteomes" id="UP000188533"/>
    </source>
</evidence>
<protein>
    <submittedName>
        <fullName evidence="2">Carbohydrate esterase family 16 protein</fullName>
    </submittedName>
</protein>
<dbReference type="InterPro" id="IPR036514">
    <property type="entry name" value="SGNH_hydro_sf"/>
</dbReference>
<evidence type="ECO:0000313" key="2">
    <source>
        <dbReference type="EMBL" id="GAW08452.1"/>
    </source>
</evidence>
<dbReference type="PANTHER" id="PTHR45648:SF22">
    <property type="entry name" value="GDSL LIPASE_ACYLHYDROLASE FAMILY PROTEIN (AFU_ORTHOLOGUE AFUA_4G14700)"/>
    <property type="match status" value="1"/>
</dbReference>
<reference evidence="2 3" key="1">
    <citation type="submission" date="2016-08" db="EMBL/GenBank/DDBJ databases">
        <authorList>
            <consortium name="Lentinula edodes genome sequencing consortium"/>
            <person name="Sakamoto Y."/>
            <person name="Nakade K."/>
            <person name="Sato S."/>
            <person name="Yoshida Y."/>
            <person name="Miyazaki K."/>
            <person name="Natsume S."/>
            <person name="Konno N."/>
        </authorList>
    </citation>
    <scope>NUCLEOTIDE SEQUENCE [LARGE SCALE GENOMIC DNA]</scope>
    <source>
        <strain evidence="2 3">NBRC 111202</strain>
    </source>
</reference>
<gene>
    <name evidence="2" type="ORF">LENED_010511</name>
</gene>
<reference evidence="2 3" key="2">
    <citation type="submission" date="2017-02" db="EMBL/GenBank/DDBJ databases">
        <title>A genome survey and senescence transcriptome analysis in Lentinula edodes.</title>
        <authorList>
            <person name="Sakamoto Y."/>
            <person name="Nakade K."/>
            <person name="Sato S."/>
            <person name="Yoshida Y."/>
            <person name="Miyazaki K."/>
            <person name="Natsume S."/>
            <person name="Konno N."/>
        </authorList>
    </citation>
    <scope>NUCLEOTIDE SEQUENCE [LARGE SCALE GENOMIC DNA]</scope>
    <source>
        <strain evidence="2 3">NBRC 111202</strain>
    </source>
</reference>
<dbReference type="STRING" id="5353.A0A1Q3EMN5"/>
<proteinExistence type="predicted"/>
<accession>A0A1Q3EMN5</accession>
<keyword evidence="1" id="KW-0378">Hydrolase</keyword>
<name>A0A1Q3EMN5_LENED</name>
<evidence type="ECO:0000256" key="1">
    <source>
        <dbReference type="ARBA" id="ARBA00022801"/>
    </source>
</evidence>
<comment type="caution">
    <text evidence="2">The sequence shown here is derived from an EMBL/GenBank/DDBJ whole genome shotgun (WGS) entry which is preliminary data.</text>
</comment>
<dbReference type="GO" id="GO:0016788">
    <property type="term" value="F:hydrolase activity, acting on ester bonds"/>
    <property type="evidence" value="ECO:0007669"/>
    <property type="project" value="InterPro"/>
</dbReference>
<dbReference type="InterPro" id="IPR001087">
    <property type="entry name" value="GDSL"/>
</dbReference>
<dbReference type="Proteomes" id="UP000188533">
    <property type="component" value="Unassembled WGS sequence"/>
</dbReference>
<organism evidence="2 3">
    <name type="scientific">Lentinula edodes</name>
    <name type="common">Shiitake mushroom</name>
    <name type="synonym">Lentinus edodes</name>
    <dbReference type="NCBI Taxonomy" id="5353"/>
    <lineage>
        <taxon>Eukaryota</taxon>
        <taxon>Fungi</taxon>
        <taxon>Dikarya</taxon>
        <taxon>Basidiomycota</taxon>
        <taxon>Agaricomycotina</taxon>
        <taxon>Agaricomycetes</taxon>
        <taxon>Agaricomycetidae</taxon>
        <taxon>Agaricales</taxon>
        <taxon>Marasmiineae</taxon>
        <taxon>Omphalotaceae</taxon>
        <taxon>Lentinula</taxon>
    </lineage>
</organism>
<dbReference type="EMBL" id="BDGU01000641">
    <property type="protein sequence ID" value="GAW08452.1"/>
    <property type="molecule type" value="Genomic_DNA"/>
</dbReference>